<comment type="caution">
    <text evidence="1">The sequence shown here is derived from an EMBL/GenBank/DDBJ whole genome shotgun (WGS) entry which is preliminary data.</text>
</comment>
<dbReference type="EMBL" id="BAAAQN010000057">
    <property type="protein sequence ID" value="GAA2053695.1"/>
    <property type="molecule type" value="Genomic_DNA"/>
</dbReference>
<protein>
    <submittedName>
        <fullName evidence="1">Uncharacterized protein</fullName>
    </submittedName>
</protein>
<dbReference type="RefSeq" id="WP_344670181.1">
    <property type="nucleotide sequence ID" value="NZ_BAAAQN010000057.1"/>
</dbReference>
<gene>
    <name evidence="1" type="ORF">GCM10009839_72030</name>
</gene>
<keyword evidence="2" id="KW-1185">Reference proteome</keyword>
<sequence>MAPRTRFGKVKPRSKRAGSIKSDYLNLAGLTARGWTAAMVRDFLGRPDATEPNPRFRNAAPTLKFARARIEAAERTPAFAARLDLAARRSAAAKAAARRRRMEILRLMADEEIPIPKLTPALLEARAIRHRDVRALTDPDPRTLNRWKVNYLRQQLARYDPMIEGLFGRVGRADAEQSLRRRVFEAIVKTYPELQDECQRQLRVCERMRE</sequence>
<organism evidence="1 2">
    <name type="scientific">Catenulispora yoronensis</name>
    <dbReference type="NCBI Taxonomy" id="450799"/>
    <lineage>
        <taxon>Bacteria</taxon>
        <taxon>Bacillati</taxon>
        <taxon>Actinomycetota</taxon>
        <taxon>Actinomycetes</taxon>
        <taxon>Catenulisporales</taxon>
        <taxon>Catenulisporaceae</taxon>
        <taxon>Catenulispora</taxon>
    </lineage>
</organism>
<evidence type="ECO:0000313" key="2">
    <source>
        <dbReference type="Proteomes" id="UP001500751"/>
    </source>
</evidence>
<reference evidence="1 2" key="1">
    <citation type="journal article" date="2019" name="Int. J. Syst. Evol. Microbiol.">
        <title>The Global Catalogue of Microorganisms (GCM) 10K type strain sequencing project: providing services to taxonomists for standard genome sequencing and annotation.</title>
        <authorList>
            <consortium name="The Broad Institute Genomics Platform"/>
            <consortium name="The Broad Institute Genome Sequencing Center for Infectious Disease"/>
            <person name="Wu L."/>
            <person name="Ma J."/>
        </authorList>
    </citation>
    <scope>NUCLEOTIDE SEQUENCE [LARGE SCALE GENOMIC DNA]</scope>
    <source>
        <strain evidence="1 2">JCM 16014</strain>
    </source>
</reference>
<evidence type="ECO:0000313" key="1">
    <source>
        <dbReference type="EMBL" id="GAA2053695.1"/>
    </source>
</evidence>
<accession>A0ABN2V6N6</accession>
<name>A0ABN2V6N6_9ACTN</name>
<proteinExistence type="predicted"/>
<dbReference type="Proteomes" id="UP001500751">
    <property type="component" value="Unassembled WGS sequence"/>
</dbReference>